<dbReference type="EMBL" id="KP296857">
    <property type="protein sequence ID" value="AJP36583.1"/>
    <property type="molecule type" value="Genomic_DNA"/>
</dbReference>
<protein>
    <submittedName>
        <fullName evidence="3">ORF3</fullName>
    </submittedName>
</protein>
<dbReference type="GeneID" id="25078195"/>
<dbReference type="RefSeq" id="YP_009126952.1">
    <property type="nucleotide sequence ID" value="NC_026663.1"/>
</dbReference>
<name>A0A0C5I2Y4_9VIRU</name>
<evidence type="ECO:0000313" key="3">
    <source>
        <dbReference type="EMBL" id="AJP36583.1"/>
    </source>
</evidence>
<feature type="compositionally biased region" description="Low complexity" evidence="1">
    <location>
        <begin position="101"/>
        <end position="119"/>
    </location>
</feature>
<dbReference type="KEGG" id="vg:25078195"/>
<sequence>MQYKLSTRPPWTPSAPCTPGIIEDLCSPAQVLRECQQTAKLTHLFTQVQQAWQKGQKQTSQPKKAKSQGQAKGCGRSSRVSWKNSSRRPRTRRHRHRGKESSSQSSSNSSPSDTSCSSSESDKEN</sequence>
<evidence type="ECO:0000313" key="4">
    <source>
        <dbReference type="Proteomes" id="UP000175303"/>
    </source>
</evidence>
<feature type="compositionally biased region" description="Basic residues" evidence="1">
    <location>
        <begin position="85"/>
        <end position="98"/>
    </location>
</feature>
<dbReference type="InterPro" id="IPR008474">
    <property type="entry name" value="DUF755"/>
</dbReference>
<evidence type="ECO:0000256" key="1">
    <source>
        <dbReference type="SAM" id="MobiDB-lite"/>
    </source>
</evidence>
<dbReference type="Pfam" id="PF05501">
    <property type="entry name" value="DUF755"/>
    <property type="match status" value="1"/>
</dbReference>
<feature type="domain" description="DUF755" evidence="2">
    <location>
        <begin position="2"/>
        <end position="119"/>
    </location>
</feature>
<feature type="region of interest" description="Disordered" evidence="1">
    <location>
        <begin position="49"/>
        <end position="125"/>
    </location>
</feature>
<proteinExistence type="predicted"/>
<reference evidence="3 4" key="1">
    <citation type="submission" date="2014-12" db="EMBL/GenBank/DDBJ databases">
        <title>Local virus extinctions following a host population bottleneck.</title>
        <authorList>
            <person name="Kapusinszky B."/>
            <person name="Mulvaney U."/>
            <person name="Jasinska A.J."/>
            <person name="Deng X."/>
            <person name="Freimer N."/>
            <person name="Delwart E."/>
        </authorList>
    </citation>
    <scope>NUCLEOTIDE SEQUENCE [LARGE SCALE GENOMIC DNA]</scope>
    <source>
        <strain evidence="3">VWP00522.2</strain>
    </source>
</reference>
<accession>A0A0C5I2Y4</accession>
<keyword evidence="4" id="KW-1185">Reference proteome</keyword>
<dbReference type="Proteomes" id="UP000175303">
    <property type="component" value="Segment"/>
</dbReference>
<organism evidence="3 4">
    <name type="scientific">Simian torque teno virus 30</name>
    <dbReference type="NCBI Taxonomy" id="1619218"/>
    <lineage>
        <taxon>Viruses</taxon>
        <taxon>Monodnaviria</taxon>
        <taxon>Shotokuvirae</taxon>
        <taxon>Commensaviricota</taxon>
        <taxon>Cardeaviricetes</taxon>
        <taxon>Sanitavirales</taxon>
        <taxon>Anelloviridae</taxon>
        <taxon>Alphatorquevirus</taxon>
        <taxon>Alphatorquevirus cerco1</taxon>
    </lineage>
</organism>
<feature type="compositionally biased region" description="Low complexity" evidence="1">
    <location>
        <begin position="49"/>
        <end position="61"/>
    </location>
</feature>
<evidence type="ECO:0000259" key="2">
    <source>
        <dbReference type="Pfam" id="PF05501"/>
    </source>
</evidence>